<dbReference type="Proteomes" id="UP000249123">
    <property type="component" value="Unassembled WGS sequence"/>
</dbReference>
<keyword evidence="2" id="KW-1185">Reference proteome</keyword>
<evidence type="ECO:0000313" key="1">
    <source>
        <dbReference type="EMBL" id="RAN30694.1"/>
    </source>
</evidence>
<comment type="caution">
    <text evidence="1">The sequence shown here is derived from an EMBL/GenBank/DDBJ whole genome shotgun (WGS) entry which is preliminary data.</text>
</comment>
<protein>
    <submittedName>
        <fullName evidence="1">Uncharacterized protein</fullName>
    </submittedName>
</protein>
<gene>
    <name evidence="1" type="ORF">HY3_05970</name>
</gene>
<dbReference type="EMBL" id="AWFB01000078">
    <property type="protein sequence ID" value="RAN30694.1"/>
    <property type="molecule type" value="Genomic_DNA"/>
</dbReference>
<proteinExistence type="predicted"/>
<evidence type="ECO:0000313" key="2">
    <source>
        <dbReference type="Proteomes" id="UP000249123"/>
    </source>
</evidence>
<dbReference type="STRING" id="1280941.HY2_10605"/>
<reference evidence="1 2" key="1">
    <citation type="submission" date="2013-04" db="EMBL/GenBank/DDBJ databases">
        <title>Hyphomonas sp. T24B3 Genome Sequencing.</title>
        <authorList>
            <person name="Lai Q."/>
            <person name="Shao Z."/>
        </authorList>
    </citation>
    <scope>NUCLEOTIDE SEQUENCE [LARGE SCALE GENOMIC DNA]</scope>
    <source>
        <strain evidence="1 2">T24B3</strain>
    </source>
</reference>
<dbReference type="AlphaFoldDB" id="A0A062U6H6"/>
<sequence length="47" mass="5655">MILRDDLQLTGDAIMLVWLVCMRRRVTKRQCLHKYVQSCQKGQTMRM</sequence>
<name>A0A062U6H6_9PROT</name>
<organism evidence="1 2">
    <name type="scientific">Hyphomonas pacifica</name>
    <dbReference type="NCBI Taxonomy" id="1280941"/>
    <lineage>
        <taxon>Bacteria</taxon>
        <taxon>Pseudomonadati</taxon>
        <taxon>Pseudomonadota</taxon>
        <taxon>Alphaproteobacteria</taxon>
        <taxon>Hyphomonadales</taxon>
        <taxon>Hyphomonadaceae</taxon>
        <taxon>Hyphomonas</taxon>
    </lineage>
</organism>
<accession>A0A062U6H6</accession>